<name>A0A1E3H0P6_9HYPH</name>
<organism evidence="7 8">
    <name type="scientific">Methylobrevis pamukkalensis</name>
    <dbReference type="NCBI Taxonomy" id="1439726"/>
    <lineage>
        <taxon>Bacteria</taxon>
        <taxon>Pseudomonadati</taxon>
        <taxon>Pseudomonadota</taxon>
        <taxon>Alphaproteobacteria</taxon>
        <taxon>Hyphomicrobiales</taxon>
        <taxon>Pleomorphomonadaceae</taxon>
        <taxon>Methylobrevis</taxon>
    </lineage>
</organism>
<evidence type="ECO:0000256" key="5">
    <source>
        <dbReference type="SAM" id="MobiDB-lite"/>
    </source>
</evidence>
<dbReference type="EMBL" id="MCRJ01000071">
    <property type="protein sequence ID" value="ODN69862.1"/>
    <property type="molecule type" value="Genomic_DNA"/>
</dbReference>
<dbReference type="Proteomes" id="UP000094622">
    <property type="component" value="Unassembled WGS sequence"/>
</dbReference>
<accession>A0A1E3H0P6</accession>
<keyword evidence="4" id="KW-0456">Lyase</keyword>
<evidence type="ECO:0000256" key="3">
    <source>
        <dbReference type="ARBA" id="ARBA00022833"/>
    </source>
</evidence>
<dbReference type="SUPFAM" id="SSF51316">
    <property type="entry name" value="Mss4-like"/>
    <property type="match status" value="1"/>
</dbReference>
<proteinExistence type="inferred from homology"/>
<evidence type="ECO:0000313" key="8">
    <source>
        <dbReference type="Proteomes" id="UP000094622"/>
    </source>
</evidence>
<evidence type="ECO:0000256" key="2">
    <source>
        <dbReference type="ARBA" id="ARBA00022723"/>
    </source>
</evidence>
<keyword evidence="8" id="KW-1185">Reference proteome</keyword>
<protein>
    <submittedName>
        <fullName evidence="7">Glutathione-dependent formaldehyde-activating enzyme</fullName>
    </submittedName>
</protein>
<dbReference type="PANTHER" id="PTHR33337">
    <property type="entry name" value="GFA DOMAIN-CONTAINING PROTEIN"/>
    <property type="match status" value="1"/>
</dbReference>
<keyword evidence="3" id="KW-0862">Zinc</keyword>
<feature type="region of interest" description="Disordered" evidence="5">
    <location>
        <begin position="125"/>
        <end position="145"/>
    </location>
</feature>
<dbReference type="InterPro" id="IPR006913">
    <property type="entry name" value="CENP-V/GFA"/>
</dbReference>
<dbReference type="AlphaFoldDB" id="A0A1E3H0P6"/>
<dbReference type="GO" id="GO:0046872">
    <property type="term" value="F:metal ion binding"/>
    <property type="evidence" value="ECO:0007669"/>
    <property type="project" value="UniProtKB-KW"/>
</dbReference>
<gene>
    <name evidence="7" type="ORF">A6302_02849</name>
</gene>
<sequence length="145" mass="15333">MRLDGGCACGEIRFAVEIGPEAKTDFCHCRACRKASGAPVTAWLQVAPGAFHLRAGRPQSHVSSPRGRRFFCGTCGSPLYMTDPDDISVGVMAGALDDPGSLRPSGHGWCREALAWLKIDDGLPRHEGDPPWDDAGGLSAPSEGT</sequence>
<dbReference type="PROSITE" id="PS51891">
    <property type="entry name" value="CENP_V_GFA"/>
    <property type="match status" value="1"/>
</dbReference>
<comment type="similarity">
    <text evidence="1">Belongs to the Gfa family.</text>
</comment>
<evidence type="ECO:0000259" key="6">
    <source>
        <dbReference type="PROSITE" id="PS51891"/>
    </source>
</evidence>
<dbReference type="GO" id="GO:0016846">
    <property type="term" value="F:carbon-sulfur lyase activity"/>
    <property type="evidence" value="ECO:0007669"/>
    <property type="project" value="InterPro"/>
</dbReference>
<dbReference type="Pfam" id="PF04828">
    <property type="entry name" value="GFA"/>
    <property type="match status" value="1"/>
</dbReference>
<evidence type="ECO:0000256" key="1">
    <source>
        <dbReference type="ARBA" id="ARBA00005495"/>
    </source>
</evidence>
<dbReference type="InterPro" id="IPR011057">
    <property type="entry name" value="Mss4-like_sf"/>
</dbReference>
<reference evidence="7 8" key="1">
    <citation type="submission" date="2016-07" db="EMBL/GenBank/DDBJ databases">
        <title>Draft Genome Sequence of Methylobrevis pamukkalensis PK2.</title>
        <authorList>
            <person name="Vasilenko O.V."/>
            <person name="Doronina N.V."/>
            <person name="Shmareva M.N."/>
            <person name="Tarlachkov S.V."/>
            <person name="Mustakhimov I."/>
            <person name="Trotsenko Y.A."/>
        </authorList>
    </citation>
    <scope>NUCLEOTIDE SEQUENCE [LARGE SCALE GENOMIC DNA]</scope>
    <source>
        <strain evidence="7 8">PK2</strain>
    </source>
</reference>
<comment type="caution">
    <text evidence="7">The sequence shown here is derived from an EMBL/GenBank/DDBJ whole genome shotgun (WGS) entry which is preliminary data.</text>
</comment>
<dbReference type="Gene3D" id="3.90.1590.10">
    <property type="entry name" value="glutathione-dependent formaldehyde- activating enzyme (gfa)"/>
    <property type="match status" value="1"/>
</dbReference>
<dbReference type="PANTHER" id="PTHR33337:SF40">
    <property type="entry name" value="CENP-V_GFA DOMAIN-CONTAINING PROTEIN-RELATED"/>
    <property type="match status" value="1"/>
</dbReference>
<keyword evidence="2" id="KW-0479">Metal-binding</keyword>
<feature type="domain" description="CENP-V/GFA" evidence="6">
    <location>
        <begin position="3"/>
        <end position="133"/>
    </location>
</feature>
<evidence type="ECO:0000313" key="7">
    <source>
        <dbReference type="EMBL" id="ODN69862.1"/>
    </source>
</evidence>
<evidence type="ECO:0000256" key="4">
    <source>
        <dbReference type="ARBA" id="ARBA00023239"/>
    </source>
</evidence>